<proteinExistence type="inferred from homology"/>
<evidence type="ECO:0000256" key="4">
    <source>
        <dbReference type="ARBA" id="ARBA00022692"/>
    </source>
</evidence>
<keyword evidence="5 8" id="KW-1133">Transmembrane helix</keyword>
<sequence>MSIYQRFIENIKLRRFVVLFSIILLLYLTKSFISYILFTFIFTYLFLSIKNLISKHVPLPPKLLISILYSLVVMLLYIGLTKYVPIIINQSVHLIETITDFYANDESIRRNNISAWIMNYLREHNIFEQLQKSTFFLLDYLTSVGHFTFKFVMSFVLSFFYCIEEDRMKSFSQKFLTSDLSWLFSDILFFSKKFIGTFGVVIEAQLFIAICNTTLMIIPMMILGYVQIPSLVVMIFLMSLIPVAGAIISTIPLSFIAYYQGGFDYVFYMILMIVFIHLFESYFLNPKFMSNRTHLPTFYTFVVLVISEQVFGIWGLIVGIPIFVFFLDIINVSRSS</sequence>
<comment type="similarity">
    <text evidence="8">Belongs to the V-ATPase proteolipid subunit family.</text>
</comment>
<comment type="subcellular location">
    <subcellularLocation>
        <location evidence="1">Membrane</location>
        <topology evidence="1">Multi-pass membrane protein</topology>
    </subcellularLocation>
</comment>
<dbReference type="RefSeq" id="WP_136954036.1">
    <property type="nucleotide sequence ID" value="NZ_CP039712.1"/>
</dbReference>
<name>A0A4D7CV39_9ENTE</name>
<dbReference type="OrthoDB" id="9772136at2"/>
<dbReference type="Proteomes" id="UP000298615">
    <property type="component" value="Chromosome"/>
</dbReference>
<gene>
    <name evidence="9" type="ORF">FA707_09860</name>
</gene>
<keyword evidence="7 8" id="KW-0472">Membrane</keyword>
<feature type="transmembrane region" description="Helical" evidence="8">
    <location>
        <begin position="207"/>
        <end position="226"/>
    </location>
</feature>
<feature type="transmembrane region" description="Helical" evidence="8">
    <location>
        <begin position="140"/>
        <end position="163"/>
    </location>
</feature>
<protein>
    <submittedName>
        <fullName evidence="9">AI-2E family transporter</fullName>
    </submittedName>
</protein>
<dbReference type="AlphaFoldDB" id="A0A4D7CV39"/>
<dbReference type="InterPro" id="IPR000245">
    <property type="entry name" value="ATPase_proteolipid_csu"/>
</dbReference>
<feature type="transmembrane region" description="Helical" evidence="8">
    <location>
        <begin position="265"/>
        <end position="285"/>
    </location>
</feature>
<evidence type="ECO:0000256" key="2">
    <source>
        <dbReference type="ARBA" id="ARBA00009773"/>
    </source>
</evidence>
<dbReference type="GO" id="GO:0046961">
    <property type="term" value="F:proton-transporting ATPase activity, rotational mechanism"/>
    <property type="evidence" value="ECO:0007669"/>
    <property type="project" value="InterPro"/>
</dbReference>
<evidence type="ECO:0000256" key="6">
    <source>
        <dbReference type="ARBA" id="ARBA00023065"/>
    </source>
</evidence>
<keyword evidence="4 8" id="KW-0812">Transmembrane</keyword>
<evidence type="ECO:0000256" key="1">
    <source>
        <dbReference type="ARBA" id="ARBA00004141"/>
    </source>
</evidence>
<evidence type="ECO:0000256" key="7">
    <source>
        <dbReference type="ARBA" id="ARBA00023136"/>
    </source>
</evidence>
<dbReference type="PANTHER" id="PTHR21716">
    <property type="entry name" value="TRANSMEMBRANE PROTEIN"/>
    <property type="match status" value="1"/>
</dbReference>
<dbReference type="PANTHER" id="PTHR21716:SF62">
    <property type="entry name" value="TRANSPORT PROTEIN YDBI-RELATED"/>
    <property type="match status" value="1"/>
</dbReference>
<evidence type="ECO:0000256" key="5">
    <source>
        <dbReference type="ARBA" id="ARBA00022989"/>
    </source>
</evidence>
<accession>A0A4D7CV39</accession>
<dbReference type="InterPro" id="IPR002549">
    <property type="entry name" value="AI-2E-like"/>
</dbReference>
<evidence type="ECO:0000313" key="9">
    <source>
        <dbReference type="EMBL" id="QCI87214.1"/>
    </source>
</evidence>
<organism evidence="9 10">
    <name type="scientific">Vagococcus zengguangii</name>
    <dbReference type="NCBI Taxonomy" id="2571750"/>
    <lineage>
        <taxon>Bacteria</taxon>
        <taxon>Bacillati</taxon>
        <taxon>Bacillota</taxon>
        <taxon>Bacilli</taxon>
        <taxon>Lactobacillales</taxon>
        <taxon>Enterococcaceae</taxon>
        <taxon>Vagococcus</taxon>
    </lineage>
</organism>
<dbReference type="PRINTS" id="PR00122">
    <property type="entry name" value="VACATPASE"/>
</dbReference>
<dbReference type="GO" id="GO:0033179">
    <property type="term" value="C:proton-transporting V-type ATPase, V0 domain"/>
    <property type="evidence" value="ECO:0007669"/>
    <property type="project" value="InterPro"/>
</dbReference>
<dbReference type="EMBL" id="CP039712">
    <property type="protein sequence ID" value="QCI87214.1"/>
    <property type="molecule type" value="Genomic_DNA"/>
</dbReference>
<keyword evidence="6 8" id="KW-0406">Ion transport</keyword>
<reference evidence="9 10" key="1">
    <citation type="submission" date="2019-04" db="EMBL/GenBank/DDBJ databases">
        <title>Vagococcus sp. nov., isolated from faeces of yaks (Bos grunniens).</title>
        <authorList>
            <person name="Ge Y."/>
        </authorList>
    </citation>
    <scope>NUCLEOTIDE SEQUENCE [LARGE SCALE GENOMIC DNA]</scope>
    <source>
        <strain evidence="9 10">MN-17</strain>
    </source>
</reference>
<keyword evidence="3 8" id="KW-0813">Transport</keyword>
<feature type="transmembrane region" description="Helical" evidence="8">
    <location>
        <begin position="233"/>
        <end position="259"/>
    </location>
</feature>
<keyword evidence="10" id="KW-1185">Reference proteome</keyword>
<dbReference type="Pfam" id="PF01594">
    <property type="entry name" value="AI-2E_transport"/>
    <property type="match status" value="1"/>
</dbReference>
<comment type="similarity">
    <text evidence="2">Belongs to the autoinducer-2 exporter (AI-2E) (TC 2.A.86) family.</text>
</comment>
<comment type="caution">
    <text evidence="8">Lacks conserved residue(s) required for the propagation of feature annotation.</text>
</comment>
<evidence type="ECO:0000256" key="8">
    <source>
        <dbReference type="RuleBase" id="RU363060"/>
    </source>
</evidence>
<feature type="transmembrane region" description="Helical" evidence="8">
    <location>
        <begin position="65"/>
        <end position="84"/>
    </location>
</feature>
<evidence type="ECO:0000256" key="3">
    <source>
        <dbReference type="ARBA" id="ARBA00022448"/>
    </source>
</evidence>
<dbReference type="KEGG" id="vao:FA707_09860"/>
<evidence type="ECO:0000313" key="10">
    <source>
        <dbReference type="Proteomes" id="UP000298615"/>
    </source>
</evidence>
<feature type="transmembrane region" description="Helical" evidence="8">
    <location>
        <begin position="297"/>
        <end position="327"/>
    </location>
</feature>